<reference evidence="4" key="1">
    <citation type="journal article" date="2019" name="Int. J. Syst. Evol. Microbiol.">
        <title>The Global Catalogue of Microorganisms (GCM) 10K type strain sequencing project: providing services to taxonomists for standard genome sequencing and annotation.</title>
        <authorList>
            <consortium name="The Broad Institute Genomics Platform"/>
            <consortium name="The Broad Institute Genome Sequencing Center for Infectious Disease"/>
            <person name="Wu L."/>
            <person name="Ma J."/>
        </authorList>
    </citation>
    <scope>NUCLEOTIDE SEQUENCE [LARGE SCALE GENOMIC DNA]</scope>
    <source>
        <strain evidence="4">CGMCC 1.18575</strain>
    </source>
</reference>
<dbReference type="RefSeq" id="WP_378129907.1">
    <property type="nucleotide sequence ID" value="NZ_JBHSMI010000008.1"/>
</dbReference>
<keyword evidence="3" id="KW-0966">Cell projection</keyword>
<name>A0ABW0HN80_9BACL</name>
<keyword evidence="3" id="KW-0282">Flagellum</keyword>
<accession>A0ABW0HN80</accession>
<proteinExistence type="inferred from homology"/>
<dbReference type="EMBL" id="JBHSMI010000008">
    <property type="protein sequence ID" value="MFC5401940.1"/>
    <property type="molecule type" value="Genomic_DNA"/>
</dbReference>
<comment type="similarity">
    <text evidence="1">Belongs to the FlgD family.</text>
</comment>
<organism evidence="3 4">
    <name type="scientific">Cohnella soli</name>
    <dbReference type="NCBI Taxonomy" id="425005"/>
    <lineage>
        <taxon>Bacteria</taxon>
        <taxon>Bacillati</taxon>
        <taxon>Bacillota</taxon>
        <taxon>Bacilli</taxon>
        <taxon>Bacillales</taxon>
        <taxon>Paenibacillaceae</taxon>
        <taxon>Cohnella</taxon>
    </lineage>
</organism>
<dbReference type="InterPro" id="IPR005648">
    <property type="entry name" value="FlgD"/>
</dbReference>
<evidence type="ECO:0000313" key="3">
    <source>
        <dbReference type="EMBL" id="MFC5401940.1"/>
    </source>
</evidence>
<dbReference type="Proteomes" id="UP001596113">
    <property type="component" value="Unassembled WGS sequence"/>
</dbReference>
<evidence type="ECO:0000313" key="4">
    <source>
        <dbReference type="Proteomes" id="UP001596113"/>
    </source>
</evidence>
<sequence>MADLLGTSNVWPYYSSQNVQAAARKPVKELGKDQFLQILVTQLRNQDPMQPMQDKEFIAQMAQFSSLEQTMNMSKELTSMRQSAGMAAGLIGKQISWLDTTDPNKVVEKSGIVNTILWRDGIQYVKAGTTEVPIDQLTSITEASSDAKAGVSGDE</sequence>
<evidence type="ECO:0000256" key="1">
    <source>
        <dbReference type="ARBA" id="ARBA00010577"/>
    </source>
</evidence>
<dbReference type="Pfam" id="PF03963">
    <property type="entry name" value="FlgD"/>
    <property type="match status" value="1"/>
</dbReference>
<keyword evidence="2" id="KW-1005">Bacterial flagellum biogenesis</keyword>
<protein>
    <submittedName>
        <fullName evidence="3">Flagellar hook capping FlgD N-terminal domain-containing protein</fullName>
    </submittedName>
</protein>
<gene>
    <name evidence="3" type="ORF">ACFPOF_04255</name>
</gene>
<keyword evidence="3" id="KW-0969">Cilium</keyword>
<comment type="caution">
    <text evidence="3">The sequence shown here is derived from an EMBL/GenBank/DDBJ whole genome shotgun (WGS) entry which is preliminary data.</text>
</comment>
<evidence type="ECO:0000256" key="2">
    <source>
        <dbReference type="ARBA" id="ARBA00022795"/>
    </source>
</evidence>
<keyword evidence="4" id="KW-1185">Reference proteome</keyword>